<protein>
    <submittedName>
        <fullName evidence="1">Uncharacterized protein</fullName>
    </submittedName>
</protein>
<name>A5B5K1_VITVI</name>
<evidence type="ECO:0000313" key="1">
    <source>
        <dbReference type="EMBL" id="CAN76455.1"/>
    </source>
</evidence>
<reference evidence="1" key="1">
    <citation type="journal article" date="2007" name="PLoS ONE">
        <title>The first genome sequence of an elite grapevine cultivar (Pinot noir Vitis vinifera L.): coping with a highly heterozygous genome.</title>
        <authorList>
            <person name="Velasco R."/>
            <person name="Zharkikh A."/>
            <person name="Troggio M."/>
            <person name="Cartwright D.A."/>
            <person name="Cestaro A."/>
            <person name="Pruss D."/>
            <person name="Pindo M."/>
            <person name="FitzGerald L.M."/>
            <person name="Vezzulli S."/>
            <person name="Reid J."/>
            <person name="Malacarne G."/>
            <person name="Iliev D."/>
            <person name="Coppola G."/>
            <person name="Wardell B."/>
            <person name="Micheletti D."/>
            <person name="Macalma T."/>
            <person name="Facci M."/>
            <person name="Mitchell J.T."/>
            <person name="Perazzolli M."/>
            <person name="Eldredge G."/>
            <person name="Gatto P."/>
            <person name="Oyzerski R."/>
            <person name="Moretto M."/>
            <person name="Gutin N."/>
            <person name="Stefanini M."/>
            <person name="Chen Y."/>
            <person name="Segala C."/>
            <person name="Davenport C."/>
            <person name="Dematte L."/>
            <person name="Mraz A."/>
            <person name="Battilana J."/>
            <person name="Stormo K."/>
            <person name="Costa F."/>
            <person name="Tao Q."/>
            <person name="Si-Ammour A."/>
            <person name="Harkins T."/>
            <person name="Lackey A."/>
            <person name="Perbost C."/>
            <person name="Taillon B."/>
            <person name="Stella A."/>
            <person name="Solovyev V."/>
            <person name="Fawcett J.A."/>
            <person name="Sterck L."/>
            <person name="Vandepoele K."/>
            <person name="Grando S.M."/>
            <person name="Toppo S."/>
            <person name="Moser C."/>
            <person name="Lanchbury J."/>
            <person name="Bogden R."/>
            <person name="Skolnick M."/>
            <person name="Sgaramella V."/>
            <person name="Bhatnagar S.K."/>
            <person name="Fontana P."/>
            <person name="Gutin A."/>
            <person name="Van de Peer Y."/>
            <person name="Salamini F."/>
            <person name="Viola R."/>
        </authorList>
    </citation>
    <scope>NUCLEOTIDE SEQUENCE</scope>
</reference>
<accession>A5B5K1</accession>
<proteinExistence type="predicted"/>
<dbReference type="AlphaFoldDB" id="A5B5K1"/>
<organism evidence="1">
    <name type="scientific">Vitis vinifera</name>
    <name type="common">Grape</name>
    <dbReference type="NCBI Taxonomy" id="29760"/>
    <lineage>
        <taxon>Eukaryota</taxon>
        <taxon>Viridiplantae</taxon>
        <taxon>Streptophyta</taxon>
        <taxon>Embryophyta</taxon>
        <taxon>Tracheophyta</taxon>
        <taxon>Spermatophyta</taxon>
        <taxon>Magnoliopsida</taxon>
        <taxon>eudicotyledons</taxon>
        <taxon>Gunneridae</taxon>
        <taxon>Pentapetalae</taxon>
        <taxon>rosids</taxon>
        <taxon>Vitales</taxon>
        <taxon>Vitaceae</taxon>
        <taxon>Viteae</taxon>
        <taxon>Vitis</taxon>
    </lineage>
</organism>
<sequence length="219" mass="25174">MEDEYLLVTGKWLDAGLESLPIYLEETPSIRFHFNSLTDATCNGLSLSLSLNHPRNHFARENGVCEISQTLKRAAKYFRINKLNSQGCEVGFHLEVPSFPLVVYVGQLQKEIHPTVQKGCGITSQQKGDFAALCKMLPSARSDWLATAATSSFQLRIVHRLKHWIFEFLSFEMVYRMYHLDFRKYSKSGCYDCHQEYASWQILFTFSPCNPDLLLANDF</sequence>
<dbReference type="EMBL" id="AM447392">
    <property type="protein sequence ID" value="CAN76455.1"/>
    <property type="molecule type" value="Genomic_DNA"/>
</dbReference>
<gene>
    <name evidence="1" type="ORF">VITISV_012729</name>
</gene>